<gene>
    <name evidence="2" type="ORF">AOQ84DRAFT_310577</name>
</gene>
<accession>A0A8E2FBH7</accession>
<sequence length="365" mass="41511">MLLPVLDATLPAVKTLTDCANFSTTVLPYLPQLQTLPQQVINHLTDIEGLKTLYVSTNPLITALAFALFLSPIVLVVSEANKNYSQVDRLWSILPALYNGHYALWAHVVGLPTERLDHIMAISFVWSLRLTFNYWRKGGYSIGSEDYRWEVLKKNIGPALMFIFNVAFISLAQNLLLFAITTPTYVLLLTSRVSGDGMNSTDTTFSRVLMVLILVEFFADQQQWNFQQAKKEYNRTAKPPQKYSREELDRGFITSGLWAWSRHPNFAAEQAIWVCLYQWCCFETYAYMNWTFVGAMGYLLLFQSSTWFTELISAGKYPEYKDYQRRVGKFLPNLWSAGADVGSNEKLKTTAIGSGEKTKADGKSK</sequence>
<evidence type="ECO:0000313" key="2">
    <source>
        <dbReference type="EMBL" id="OCL13423.1"/>
    </source>
</evidence>
<dbReference type="Gene3D" id="1.20.120.1630">
    <property type="match status" value="1"/>
</dbReference>
<feature type="transmembrane region" description="Helical" evidence="1">
    <location>
        <begin position="90"/>
        <end position="110"/>
    </location>
</feature>
<proteinExistence type="predicted"/>
<keyword evidence="3" id="KW-1185">Reference proteome</keyword>
<dbReference type="EMBL" id="KV748724">
    <property type="protein sequence ID" value="OCL13423.1"/>
    <property type="molecule type" value="Genomic_DNA"/>
</dbReference>
<dbReference type="PANTHER" id="PTHR32251">
    <property type="entry name" value="3-OXO-5-ALPHA-STEROID 4-DEHYDROGENASE"/>
    <property type="match status" value="1"/>
</dbReference>
<evidence type="ECO:0000313" key="3">
    <source>
        <dbReference type="Proteomes" id="UP000250140"/>
    </source>
</evidence>
<dbReference type="InterPro" id="IPR010721">
    <property type="entry name" value="UstE-like"/>
</dbReference>
<dbReference type="OrthoDB" id="201504at2759"/>
<dbReference type="Proteomes" id="UP000250140">
    <property type="component" value="Unassembled WGS sequence"/>
</dbReference>
<dbReference type="GO" id="GO:0016020">
    <property type="term" value="C:membrane"/>
    <property type="evidence" value="ECO:0007669"/>
    <property type="project" value="TreeGrafter"/>
</dbReference>
<dbReference type="AlphaFoldDB" id="A0A8E2FBH7"/>
<feature type="transmembrane region" description="Helical" evidence="1">
    <location>
        <begin position="60"/>
        <end position="78"/>
    </location>
</feature>
<protein>
    <submittedName>
        <fullName evidence="2">DUF1295-domain-containing protein</fullName>
    </submittedName>
</protein>
<dbReference type="Pfam" id="PF06966">
    <property type="entry name" value="DUF1295"/>
    <property type="match status" value="1"/>
</dbReference>
<dbReference type="PANTHER" id="PTHR32251:SF23">
    <property type="entry name" value="3-OXO-5-ALPHA-STEROID 4-DEHYDROGENASE (DUF1295)"/>
    <property type="match status" value="1"/>
</dbReference>
<feature type="transmembrane region" description="Helical" evidence="1">
    <location>
        <begin position="156"/>
        <end position="180"/>
    </location>
</feature>
<keyword evidence="1" id="KW-0472">Membrane</keyword>
<evidence type="ECO:0000256" key="1">
    <source>
        <dbReference type="SAM" id="Phobius"/>
    </source>
</evidence>
<keyword evidence="1" id="KW-1133">Transmembrane helix</keyword>
<reference evidence="2 3" key="1">
    <citation type="journal article" date="2016" name="Nat. Commun.">
        <title>Ectomycorrhizal ecology is imprinted in the genome of the dominant symbiotic fungus Cenococcum geophilum.</title>
        <authorList>
            <consortium name="DOE Joint Genome Institute"/>
            <person name="Peter M."/>
            <person name="Kohler A."/>
            <person name="Ohm R.A."/>
            <person name="Kuo A."/>
            <person name="Krutzmann J."/>
            <person name="Morin E."/>
            <person name="Arend M."/>
            <person name="Barry K.W."/>
            <person name="Binder M."/>
            <person name="Choi C."/>
            <person name="Clum A."/>
            <person name="Copeland A."/>
            <person name="Grisel N."/>
            <person name="Haridas S."/>
            <person name="Kipfer T."/>
            <person name="LaButti K."/>
            <person name="Lindquist E."/>
            <person name="Lipzen A."/>
            <person name="Maire R."/>
            <person name="Meier B."/>
            <person name="Mihaltcheva S."/>
            <person name="Molinier V."/>
            <person name="Murat C."/>
            <person name="Poggeler S."/>
            <person name="Quandt C.A."/>
            <person name="Sperisen C."/>
            <person name="Tritt A."/>
            <person name="Tisserant E."/>
            <person name="Crous P.W."/>
            <person name="Henrissat B."/>
            <person name="Nehls U."/>
            <person name="Egli S."/>
            <person name="Spatafora J.W."/>
            <person name="Grigoriev I.V."/>
            <person name="Martin F.M."/>
        </authorList>
    </citation>
    <scope>NUCLEOTIDE SEQUENCE [LARGE SCALE GENOMIC DNA]</scope>
    <source>
        <strain evidence="2 3">CBS 207.34</strain>
    </source>
</reference>
<keyword evidence="1" id="KW-0812">Transmembrane</keyword>
<name>A0A8E2FBH7_9PEZI</name>
<organism evidence="2 3">
    <name type="scientific">Glonium stellatum</name>
    <dbReference type="NCBI Taxonomy" id="574774"/>
    <lineage>
        <taxon>Eukaryota</taxon>
        <taxon>Fungi</taxon>
        <taxon>Dikarya</taxon>
        <taxon>Ascomycota</taxon>
        <taxon>Pezizomycotina</taxon>
        <taxon>Dothideomycetes</taxon>
        <taxon>Pleosporomycetidae</taxon>
        <taxon>Gloniales</taxon>
        <taxon>Gloniaceae</taxon>
        <taxon>Glonium</taxon>
    </lineage>
</organism>